<dbReference type="EMBL" id="WHPF01000009">
    <property type="protein sequence ID" value="NNV56515.1"/>
    <property type="molecule type" value="Genomic_DNA"/>
</dbReference>
<evidence type="ECO:0000313" key="3">
    <source>
        <dbReference type="Proteomes" id="UP000598971"/>
    </source>
</evidence>
<evidence type="ECO:0000313" key="2">
    <source>
        <dbReference type="EMBL" id="NNV56515.1"/>
    </source>
</evidence>
<accession>A0A8J8FF17</accession>
<proteinExistence type="predicted"/>
<sequence length="224" mass="25955">MKSSMLIFLLLGQLTIVAQTSLPTFASCKNDTSTFLQFLPTRADFVFAYSEESYWWSNTENFSLITRTGNMWTAWTYFKKWKSSSDVFDNKGKKKSKYFKKVTTLDSSAVTELFDSLALVNFWTLNIDSLNETRGGDISDDVNYKFQIENTTGRQILESYAPEYFIQNFPVMRQRLAFLKAKGIFKRWWKRHAANKAIAGIGAGRNNNQQLYSSKQWFGRTNFS</sequence>
<keyword evidence="3" id="KW-1185">Reference proteome</keyword>
<feature type="signal peptide" evidence="1">
    <location>
        <begin position="1"/>
        <end position="18"/>
    </location>
</feature>
<dbReference type="Proteomes" id="UP000598971">
    <property type="component" value="Unassembled WGS sequence"/>
</dbReference>
<name>A0A8J8FF17_9BACT</name>
<comment type="caution">
    <text evidence="2">The sequence shown here is derived from an EMBL/GenBank/DDBJ whole genome shotgun (WGS) entry which is preliminary data.</text>
</comment>
<organism evidence="2 3">
    <name type="scientific">Limnovirga soli</name>
    <dbReference type="NCBI Taxonomy" id="2656915"/>
    <lineage>
        <taxon>Bacteria</taxon>
        <taxon>Pseudomonadati</taxon>
        <taxon>Bacteroidota</taxon>
        <taxon>Chitinophagia</taxon>
        <taxon>Chitinophagales</taxon>
        <taxon>Chitinophagaceae</taxon>
        <taxon>Limnovirga</taxon>
    </lineage>
</organism>
<feature type="chain" id="PRO_5035166223" evidence="1">
    <location>
        <begin position="19"/>
        <end position="224"/>
    </location>
</feature>
<dbReference type="AlphaFoldDB" id="A0A8J8FF17"/>
<dbReference type="PROSITE" id="PS51257">
    <property type="entry name" value="PROKAR_LIPOPROTEIN"/>
    <property type="match status" value="1"/>
</dbReference>
<dbReference type="RefSeq" id="WP_171608456.1">
    <property type="nucleotide sequence ID" value="NZ_WHPF01000009.1"/>
</dbReference>
<evidence type="ECO:0000256" key="1">
    <source>
        <dbReference type="SAM" id="SignalP"/>
    </source>
</evidence>
<keyword evidence="1" id="KW-0732">Signal</keyword>
<protein>
    <submittedName>
        <fullName evidence="2">Uncharacterized protein</fullName>
    </submittedName>
</protein>
<reference evidence="2" key="1">
    <citation type="submission" date="2019-10" db="EMBL/GenBank/DDBJ databases">
        <title>Draft genome sequence of Panacibacter sp. KCS-6.</title>
        <authorList>
            <person name="Yim K.J."/>
        </authorList>
    </citation>
    <scope>NUCLEOTIDE SEQUENCE</scope>
    <source>
        <strain evidence="2">KCS-6</strain>
    </source>
</reference>
<gene>
    <name evidence="2" type="ORF">GD597_13670</name>
</gene>